<sequence>MEGRVAIVTGASSGMGEALSRELVSRKWIVAMADVKENAQLLTDLGNSARFYQTDVADYDSQARTFNQVFTDFGRLDALCANAGIVDRSSIYILDAKDSDGIPPAPDLMCTDVDYKGVVYGTQLAIHFMRKNSPRVGGAIVATSSIAGLHPHPTYPEYCGAKAGVLAFVKAIAEVLKSKEYIRINTVLPGIVSTNIIPPEMVAAVQEDCLTPVKTVVDAYVKLLDDPAIYGEAIECSATKHFLVPDPPMCNGNVTRRAVTVWEPLFKSMHYEFSGLEDAIA</sequence>
<dbReference type="Gene3D" id="3.40.50.720">
    <property type="entry name" value="NAD(P)-binding Rossmann-like Domain"/>
    <property type="match status" value="1"/>
</dbReference>
<evidence type="ECO:0000256" key="3">
    <source>
        <dbReference type="ARBA" id="ARBA00023002"/>
    </source>
</evidence>
<comment type="caution">
    <text evidence="5">The sequence shown here is derived from an EMBL/GenBank/DDBJ whole genome shotgun (WGS) entry which is preliminary data.</text>
</comment>
<keyword evidence="3" id="KW-0560">Oxidoreductase</keyword>
<dbReference type="PRINTS" id="PR00080">
    <property type="entry name" value="SDRFAMILY"/>
</dbReference>
<gene>
    <name evidence="5" type="ORF">AC578_9722</name>
</gene>
<evidence type="ECO:0000256" key="1">
    <source>
        <dbReference type="ARBA" id="ARBA00006484"/>
    </source>
</evidence>
<dbReference type="PANTHER" id="PTHR44229">
    <property type="entry name" value="15-HYDROXYPROSTAGLANDIN DEHYDROGENASE [NAD(+)]"/>
    <property type="match status" value="1"/>
</dbReference>
<name>A0A139HQQ1_9PEZI</name>
<dbReference type="CDD" id="cd05323">
    <property type="entry name" value="ADH_SDR_c_like"/>
    <property type="match status" value="1"/>
</dbReference>
<dbReference type="AlphaFoldDB" id="A0A139HQQ1"/>
<comment type="similarity">
    <text evidence="1 4">Belongs to the short-chain dehydrogenases/reductases (SDR) family.</text>
</comment>
<dbReference type="STRING" id="321146.A0A139HQQ1"/>
<dbReference type="PANTHER" id="PTHR44229:SF4">
    <property type="entry name" value="15-HYDROXYPROSTAGLANDIN DEHYDROGENASE [NAD(+)]"/>
    <property type="match status" value="1"/>
</dbReference>
<protein>
    <submittedName>
        <fullName evidence="5">Uncharacterized protein</fullName>
    </submittedName>
</protein>
<dbReference type="PRINTS" id="PR00081">
    <property type="entry name" value="GDHRDH"/>
</dbReference>
<dbReference type="PROSITE" id="PS00061">
    <property type="entry name" value="ADH_SHORT"/>
    <property type="match status" value="1"/>
</dbReference>
<keyword evidence="6" id="KW-1185">Reference proteome</keyword>
<evidence type="ECO:0000256" key="2">
    <source>
        <dbReference type="ARBA" id="ARBA00022857"/>
    </source>
</evidence>
<evidence type="ECO:0000313" key="5">
    <source>
        <dbReference type="EMBL" id="KXT04801.1"/>
    </source>
</evidence>
<dbReference type="InterPro" id="IPR002347">
    <property type="entry name" value="SDR_fam"/>
</dbReference>
<dbReference type="OrthoDB" id="5371740at2759"/>
<dbReference type="InterPro" id="IPR020904">
    <property type="entry name" value="Sc_DH/Rdtase_CS"/>
</dbReference>
<dbReference type="SUPFAM" id="SSF51735">
    <property type="entry name" value="NAD(P)-binding Rossmann-fold domains"/>
    <property type="match status" value="1"/>
</dbReference>
<dbReference type="GO" id="GO:0016491">
    <property type="term" value="F:oxidoreductase activity"/>
    <property type="evidence" value="ECO:0007669"/>
    <property type="project" value="UniProtKB-KW"/>
</dbReference>
<keyword evidence="2" id="KW-0521">NADP</keyword>
<organism evidence="5 6">
    <name type="scientific">Pseudocercospora eumusae</name>
    <dbReference type="NCBI Taxonomy" id="321146"/>
    <lineage>
        <taxon>Eukaryota</taxon>
        <taxon>Fungi</taxon>
        <taxon>Dikarya</taxon>
        <taxon>Ascomycota</taxon>
        <taxon>Pezizomycotina</taxon>
        <taxon>Dothideomycetes</taxon>
        <taxon>Dothideomycetidae</taxon>
        <taxon>Mycosphaerellales</taxon>
        <taxon>Mycosphaerellaceae</taxon>
        <taxon>Pseudocercospora</taxon>
    </lineage>
</organism>
<accession>A0A139HQQ1</accession>
<dbReference type="InterPro" id="IPR036291">
    <property type="entry name" value="NAD(P)-bd_dom_sf"/>
</dbReference>
<evidence type="ECO:0000313" key="6">
    <source>
        <dbReference type="Proteomes" id="UP000070133"/>
    </source>
</evidence>
<dbReference type="GO" id="GO:0005737">
    <property type="term" value="C:cytoplasm"/>
    <property type="evidence" value="ECO:0007669"/>
    <property type="project" value="TreeGrafter"/>
</dbReference>
<dbReference type="Proteomes" id="UP000070133">
    <property type="component" value="Unassembled WGS sequence"/>
</dbReference>
<reference evidence="5 6" key="1">
    <citation type="submission" date="2015-07" db="EMBL/GenBank/DDBJ databases">
        <title>Comparative genomics of the Sigatoka disease complex on banana suggests a link between parallel evolutionary changes in Pseudocercospora fijiensis and Pseudocercospora eumusae and increased virulence on the banana host.</title>
        <authorList>
            <person name="Chang T.-C."/>
            <person name="Salvucci A."/>
            <person name="Crous P.W."/>
            <person name="Stergiopoulos I."/>
        </authorList>
    </citation>
    <scope>NUCLEOTIDE SEQUENCE [LARGE SCALE GENOMIC DNA]</scope>
    <source>
        <strain evidence="5 6">CBS 114824</strain>
    </source>
</reference>
<proteinExistence type="inferred from homology"/>
<evidence type="ECO:0000256" key="4">
    <source>
        <dbReference type="RuleBase" id="RU000363"/>
    </source>
</evidence>
<dbReference type="EMBL" id="LFZN01000018">
    <property type="protein sequence ID" value="KXT04801.1"/>
    <property type="molecule type" value="Genomic_DNA"/>
</dbReference>
<dbReference type="Pfam" id="PF00106">
    <property type="entry name" value="adh_short"/>
    <property type="match status" value="1"/>
</dbReference>